<dbReference type="STRING" id="2018661.A0A2A2KG21"/>
<protein>
    <recommendedName>
        <fullName evidence="10">Caspase family p20 domain-containing protein</fullName>
    </recommendedName>
</protein>
<dbReference type="GO" id="GO:0005783">
    <property type="term" value="C:endoplasmic reticulum"/>
    <property type="evidence" value="ECO:0007669"/>
    <property type="project" value="TreeGrafter"/>
</dbReference>
<dbReference type="PRINTS" id="PR00376">
    <property type="entry name" value="IL1BCENZYME"/>
</dbReference>
<evidence type="ECO:0000313" key="8">
    <source>
        <dbReference type="EMBL" id="PAV72809.1"/>
    </source>
</evidence>
<dbReference type="GO" id="GO:0004197">
    <property type="term" value="F:cysteine-type endopeptidase activity"/>
    <property type="evidence" value="ECO:0007669"/>
    <property type="project" value="InterPro"/>
</dbReference>
<dbReference type="SUPFAM" id="SSF52129">
    <property type="entry name" value="Caspase-like"/>
    <property type="match status" value="1"/>
</dbReference>
<evidence type="ECO:0000259" key="6">
    <source>
        <dbReference type="PROSITE" id="PS50207"/>
    </source>
</evidence>
<feature type="compositionally biased region" description="Basic and acidic residues" evidence="4">
    <location>
        <begin position="841"/>
        <end position="855"/>
    </location>
</feature>
<proteinExistence type="inferred from homology"/>
<accession>A0A2A2KG21</accession>
<comment type="caution">
    <text evidence="8">The sequence shown here is derived from an EMBL/GenBank/DDBJ whole genome shotgun (WGS) entry which is preliminary data.</text>
</comment>
<evidence type="ECO:0000256" key="1">
    <source>
        <dbReference type="ARBA" id="ARBA00010134"/>
    </source>
</evidence>
<keyword evidence="5" id="KW-0472">Membrane</keyword>
<evidence type="ECO:0008006" key="10">
    <source>
        <dbReference type="Google" id="ProtNLM"/>
    </source>
</evidence>
<dbReference type="SMART" id="SM00115">
    <property type="entry name" value="CASc"/>
    <property type="match status" value="1"/>
</dbReference>
<feature type="domain" description="Caspase family p20" evidence="7">
    <location>
        <begin position="491"/>
        <end position="616"/>
    </location>
</feature>
<gene>
    <name evidence="8" type="ORF">WR25_07197</name>
</gene>
<dbReference type="InterPro" id="IPR011600">
    <property type="entry name" value="Pept_C14_caspase"/>
</dbReference>
<evidence type="ECO:0000256" key="5">
    <source>
        <dbReference type="SAM" id="Phobius"/>
    </source>
</evidence>
<dbReference type="AlphaFoldDB" id="A0A2A2KG21"/>
<keyword evidence="5" id="KW-0812">Transmembrane</keyword>
<keyword evidence="5" id="KW-1133">Transmembrane helix</keyword>
<dbReference type="GO" id="GO:0005886">
    <property type="term" value="C:plasma membrane"/>
    <property type="evidence" value="ECO:0007669"/>
    <property type="project" value="TreeGrafter"/>
</dbReference>
<dbReference type="GO" id="GO:0030182">
    <property type="term" value="P:neuron differentiation"/>
    <property type="evidence" value="ECO:0007669"/>
    <property type="project" value="TreeGrafter"/>
</dbReference>
<dbReference type="OrthoDB" id="1700726at2759"/>
<dbReference type="InterPro" id="IPR029030">
    <property type="entry name" value="Caspase-like_dom_sf"/>
</dbReference>
<dbReference type="PANTHER" id="PTHR43272">
    <property type="entry name" value="LONG-CHAIN-FATTY-ACID--COA LIGASE"/>
    <property type="match status" value="1"/>
</dbReference>
<dbReference type="GO" id="GO:0005811">
    <property type="term" value="C:lipid droplet"/>
    <property type="evidence" value="ECO:0007669"/>
    <property type="project" value="TreeGrafter"/>
</dbReference>
<comment type="similarity">
    <text evidence="1 3">Belongs to the peptidase C14A family.</text>
</comment>
<dbReference type="PANTHER" id="PTHR43272:SF108">
    <property type="entry name" value="AMP-BINDING DOMAIN-CONTAINING PROTEIN"/>
    <property type="match status" value="1"/>
</dbReference>
<evidence type="ECO:0000256" key="3">
    <source>
        <dbReference type="RuleBase" id="RU003971"/>
    </source>
</evidence>
<feature type="region of interest" description="Disordered" evidence="4">
    <location>
        <begin position="796"/>
        <end position="818"/>
    </location>
</feature>
<name>A0A2A2KG21_9BILA</name>
<evidence type="ECO:0000259" key="7">
    <source>
        <dbReference type="PROSITE" id="PS50208"/>
    </source>
</evidence>
<dbReference type="PROSITE" id="PS50207">
    <property type="entry name" value="CASPASE_P10"/>
    <property type="match status" value="1"/>
</dbReference>
<evidence type="ECO:0000256" key="2">
    <source>
        <dbReference type="ARBA" id="ARBA00022598"/>
    </source>
</evidence>
<dbReference type="GO" id="GO:0006508">
    <property type="term" value="P:proteolysis"/>
    <property type="evidence" value="ECO:0007669"/>
    <property type="project" value="InterPro"/>
</dbReference>
<evidence type="ECO:0000313" key="9">
    <source>
        <dbReference type="Proteomes" id="UP000218231"/>
    </source>
</evidence>
<feature type="domain" description="Caspase family p10" evidence="6">
    <location>
        <begin position="654"/>
        <end position="738"/>
    </location>
</feature>
<dbReference type="EMBL" id="LIAE01008695">
    <property type="protein sequence ID" value="PAV72809.1"/>
    <property type="molecule type" value="Genomic_DNA"/>
</dbReference>
<dbReference type="InterPro" id="IPR015917">
    <property type="entry name" value="Pept_C14A"/>
</dbReference>
<dbReference type="GO" id="GO:0004467">
    <property type="term" value="F:long-chain fatty acid-CoA ligase activity"/>
    <property type="evidence" value="ECO:0007669"/>
    <property type="project" value="TreeGrafter"/>
</dbReference>
<evidence type="ECO:0000256" key="4">
    <source>
        <dbReference type="SAM" id="MobiDB-lite"/>
    </source>
</evidence>
<sequence length="866" mass="99265">MKSLRKMRKNKKYDAAKTKVVKVKSPLWIRGRMAVFRMWFFIYGILSYLPYKLFNSLAEKFRKSDRVKDRCCFCTGDIGQKRDDGSTLIIDRKKDPIELIHGEYVSLAKVGCALLNCPLLDNIYVYGDSFADHIVALVIPNQKHLEKIAKEVGEESTDMKAMCENQKVNAEFLKQMSEYAKQGNLSRVEMPKQITLLPEIWTPDTGLLTEAFKLVRKPIRATTEELLSGNNDNAQFHDRVIDKEIDRLKQHCLHIGRIFHAMGEEVFQKNSKYAQVHEEVAHNEINRLKRHFLYIGRIFQTIVKEMSPRVNEDAQVHEGVVDNEINSLKRYIWNIGCIFQAMGKEVVDNGIDNLRQHILDIIYKVGKLLEVAENERGLDWTIECLRFVVDHVSTLQKFNIGLGIRVEEISNVLLTGADGQLVNNDQVFDPLSIFETLIGEFKDWLIDHPEEEPIVPDSPTSPPTFIVKKCDPRKMSKTIKDKKPYGVYKGASAAALIIGASDYSKSDPKMDSLPGVNADVRNLKHFLTQLKFSVDICENQSAKTIRQTIKKWSMTKEVQEASSIFVVLAGHGDHETFIANDGDSIPIFDLIQCIDNLHCPSGDPRPKIILNLCCRGGLAQVGNKYEKPKRHHMNKLYYLIPEVNPNEDIQITEATEIVPAFGDFLFIDSTGPFSVAIDEPKGNPFLNLFIRKLSEKCHKMDIISILQEINCELPMDTSGTITQPFFSSSLKRWLYLCPGFGTDEFEQGQRLLDAEEGKKIEEAFECGRQTKIIEDQNKEIEQLRRKLKETQNKLEETQRKLEKVERKSKGTKKTQGPYPKLKWLQDKVKIFVPKKKSAKNKNNETIEESTDKDAEEHWIAHEKLYK</sequence>
<feature type="region of interest" description="Disordered" evidence="4">
    <location>
        <begin position="834"/>
        <end position="855"/>
    </location>
</feature>
<dbReference type="Proteomes" id="UP000218231">
    <property type="component" value="Unassembled WGS sequence"/>
</dbReference>
<keyword evidence="2" id="KW-0436">Ligase</keyword>
<dbReference type="SUPFAM" id="SSF56801">
    <property type="entry name" value="Acetyl-CoA synthetase-like"/>
    <property type="match status" value="1"/>
</dbReference>
<dbReference type="Gene3D" id="3.40.50.1460">
    <property type="match status" value="1"/>
</dbReference>
<feature type="transmembrane region" description="Helical" evidence="5">
    <location>
        <begin position="34"/>
        <end position="51"/>
    </location>
</feature>
<dbReference type="PROSITE" id="PS50208">
    <property type="entry name" value="CASPASE_P20"/>
    <property type="match status" value="1"/>
</dbReference>
<organism evidence="8 9">
    <name type="scientific">Diploscapter pachys</name>
    <dbReference type="NCBI Taxonomy" id="2018661"/>
    <lineage>
        <taxon>Eukaryota</taxon>
        <taxon>Metazoa</taxon>
        <taxon>Ecdysozoa</taxon>
        <taxon>Nematoda</taxon>
        <taxon>Chromadorea</taxon>
        <taxon>Rhabditida</taxon>
        <taxon>Rhabditina</taxon>
        <taxon>Rhabditomorpha</taxon>
        <taxon>Rhabditoidea</taxon>
        <taxon>Rhabditidae</taxon>
        <taxon>Diploscapter</taxon>
    </lineage>
</organism>
<dbReference type="InterPro" id="IPR002138">
    <property type="entry name" value="Pept_C14_p10"/>
</dbReference>
<dbReference type="InterPro" id="IPR001309">
    <property type="entry name" value="Pept_C14_p20"/>
</dbReference>
<dbReference type="Pfam" id="PF00656">
    <property type="entry name" value="Peptidase_C14"/>
    <property type="match status" value="1"/>
</dbReference>
<dbReference type="GO" id="GO:0035336">
    <property type="term" value="P:long-chain fatty-acyl-CoA metabolic process"/>
    <property type="evidence" value="ECO:0007669"/>
    <property type="project" value="TreeGrafter"/>
</dbReference>
<keyword evidence="9" id="KW-1185">Reference proteome</keyword>
<reference evidence="8 9" key="1">
    <citation type="journal article" date="2017" name="Curr. Biol.">
        <title>Genome architecture and evolution of a unichromosomal asexual nematode.</title>
        <authorList>
            <person name="Fradin H."/>
            <person name="Zegar C."/>
            <person name="Gutwein M."/>
            <person name="Lucas J."/>
            <person name="Kovtun M."/>
            <person name="Corcoran D."/>
            <person name="Baugh L.R."/>
            <person name="Kiontke K."/>
            <person name="Gunsalus K."/>
            <person name="Fitch D.H."/>
            <person name="Piano F."/>
        </authorList>
    </citation>
    <scope>NUCLEOTIDE SEQUENCE [LARGE SCALE GENOMIC DNA]</scope>
    <source>
        <strain evidence="8">PF1309</strain>
    </source>
</reference>
<feature type="compositionally biased region" description="Basic and acidic residues" evidence="4">
    <location>
        <begin position="796"/>
        <end position="808"/>
    </location>
</feature>